<sequence length="191" mass="19347">MTELPHTRSRTAHWLATAAALAAVLGATALLQPATATPAPSSSSSGFGGSSAPAPDPEQARYPLDCGQGGSGTDVLDAAGADFDGDGSDETVAVVRCRARGGTPPSAVFVLARAADGGAPRVAATLVEQKEGMSVDDLAVRDAGISATLLGYSSSDVPRCCPDKRRKVKWEWREGKFVLRAAPVAGGGLSV</sequence>
<proteinExistence type="predicted"/>
<evidence type="ECO:0000313" key="4">
    <source>
        <dbReference type="Proteomes" id="UP001202244"/>
    </source>
</evidence>
<feature type="region of interest" description="Disordered" evidence="1">
    <location>
        <begin position="35"/>
        <end position="68"/>
    </location>
</feature>
<feature type="compositionally biased region" description="Low complexity" evidence="1">
    <location>
        <begin position="35"/>
        <end position="53"/>
    </location>
</feature>
<dbReference type="EMBL" id="CP093846">
    <property type="protein sequence ID" value="UNS96071.1"/>
    <property type="molecule type" value="Genomic_DNA"/>
</dbReference>
<evidence type="ECO:0000256" key="2">
    <source>
        <dbReference type="SAM" id="SignalP"/>
    </source>
</evidence>
<reference evidence="3 4" key="1">
    <citation type="journal article" date="2023" name="Microbiol. Spectr.">
        <title>Synergy between Genome Mining, Metabolomics, and Bioinformatics Uncovers Antibacterial Chlorinated Carbazole Alkaloids and Their Biosynthetic Gene Cluster from Streptomyces tubbatahanensis sp. nov., a Novel Actinomycete Isolated from Sulu Sea, Philippines.</title>
        <authorList>
            <person name="Tenebro C.P."/>
            <person name="Trono D.J.V.L."/>
            <person name="Balida L.A.P."/>
            <person name="Bayog L.K.A."/>
            <person name="Bruna J.R."/>
            <person name="Sabido E.M."/>
            <person name="Caspe D.P.C."/>
            <person name="de Los Santos E.L.C."/>
            <person name="Saludes J.P."/>
            <person name="Dalisay D.S."/>
        </authorList>
    </citation>
    <scope>NUCLEOTIDE SEQUENCE [LARGE SCALE GENOMIC DNA]</scope>
    <source>
        <strain evidence="3 4">DSD3025</strain>
    </source>
</reference>
<keyword evidence="4" id="KW-1185">Reference proteome</keyword>
<keyword evidence="2" id="KW-0732">Signal</keyword>
<organism evidence="3 4">
    <name type="scientific">Streptomyces tubbatahanensis</name>
    <dbReference type="NCBI Taxonomy" id="2923272"/>
    <lineage>
        <taxon>Bacteria</taxon>
        <taxon>Bacillati</taxon>
        <taxon>Actinomycetota</taxon>
        <taxon>Actinomycetes</taxon>
        <taxon>Kitasatosporales</taxon>
        <taxon>Streptomycetaceae</taxon>
        <taxon>Streptomyces</taxon>
    </lineage>
</organism>
<name>A0ABY3XNN1_9ACTN</name>
<protein>
    <recommendedName>
        <fullName evidence="5">Secreted protein</fullName>
    </recommendedName>
</protein>
<dbReference type="RefSeq" id="WP_242749985.1">
    <property type="nucleotide sequence ID" value="NZ_CP093846.1"/>
</dbReference>
<dbReference type="Proteomes" id="UP001202244">
    <property type="component" value="Chromosome"/>
</dbReference>
<gene>
    <name evidence="3" type="ORF">MMF93_05860</name>
</gene>
<accession>A0ABY3XNN1</accession>
<feature type="chain" id="PRO_5045817781" description="Secreted protein" evidence="2">
    <location>
        <begin position="30"/>
        <end position="191"/>
    </location>
</feature>
<feature type="signal peptide" evidence="2">
    <location>
        <begin position="1"/>
        <end position="29"/>
    </location>
</feature>
<evidence type="ECO:0000256" key="1">
    <source>
        <dbReference type="SAM" id="MobiDB-lite"/>
    </source>
</evidence>
<evidence type="ECO:0000313" key="3">
    <source>
        <dbReference type="EMBL" id="UNS96071.1"/>
    </source>
</evidence>
<evidence type="ECO:0008006" key="5">
    <source>
        <dbReference type="Google" id="ProtNLM"/>
    </source>
</evidence>